<evidence type="ECO:0000259" key="2">
    <source>
        <dbReference type="Pfam" id="PF13966"/>
    </source>
</evidence>
<dbReference type="EMBL" id="JAHUZN010000004">
    <property type="protein sequence ID" value="KAG8496091.1"/>
    <property type="molecule type" value="Genomic_DNA"/>
</dbReference>
<proteinExistence type="predicted"/>
<feature type="domain" description="Reverse transcriptase zinc-binding" evidence="2">
    <location>
        <begin position="168"/>
        <end position="216"/>
    </location>
</feature>
<dbReference type="Proteomes" id="UP000701853">
    <property type="component" value="Chromosome 4"/>
</dbReference>
<feature type="region of interest" description="Disordered" evidence="1">
    <location>
        <begin position="55"/>
        <end position="121"/>
    </location>
</feature>
<accession>A0A8J5YTR2</accession>
<dbReference type="AlphaFoldDB" id="A0A8J5YTR2"/>
<keyword evidence="4" id="KW-1185">Reference proteome</keyword>
<name>A0A8J5YTR2_9ROSI</name>
<organism evidence="3 4">
    <name type="scientific">Gossypium anomalum</name>
    <dbReference type="NCBI Taxonomy" id="47600"/>
    <lineage>
        <taxon>Eukaryota</taxon>
        <taxon>Viridiplantae</taxon>
        <taxon>Streptophyta</taxon>
        <taxon>Embryophyta</taxon>
        <taxon>Tracheophyta</taxon>
        <taxon>Spermatophyta</taxon>
        <taxon>Magnoliopsida</taxon>
        <taxon>eudicotyledons</taxon>
        <taxon>Gunneridae</taxon>
        <taxon>Pentapetalae</taxon>
        <taxon>rosids</taxon>
        <taxon>malvids</taxon>
        <taxon>Malvales</taxon>
        <taxon>Malvaceae</taxon>
        <taxon>Malvoideae</taxon>
        <taxon>Gossypium</taxon>
    </lineage>
</organism>
<evidence type="ECO:0000256" key="1">
    <source>
        <dbReference type="SAM" id="MobiDB-lite"/>
    </source>
</evidence>
<gene>
    <name evidence="3" type="ORF">CXB51_009134</name>
</gene>
<dbReference type="OrthoDB" id="1705419at2759"/>
<reference evidence="3 4" key="1">
    <citation type="journal article" date="2021" name="bioRxiv">
        <title>The Gossypium anomalum genome as a resource for cotton improvement and evolutionary analysis of hybrid incompatibility.</title>
        <authorList>
            <person name="Grover C.E."/>
            <person name="Yuan D."/>
            <person name="Arick M.A."/>
            <person name="Miller E.R."/>
            <person name="Hu G."/>
            <person name="Peterson D.G."/>
            <person name="Wendel J.F."/>
            <person name="Udall J.A."/>
        </authorList>
    </citation>
    <scope>NUCLEOTIDE SEQUENCE [LARGE SCALE GENOMIC DNA]</scope>
    <source>
        <strain evidence="3">JFW-Udall</strain>
        <tissue evidence="3">Leaf</tissue>
    </source>
</reference>
<evidence type="ECO:0000313" key="3">
    <source>
        <dbReference type="EMBL" id="KAG8496091.1"/>
    </source>
</evidence>
<evidence type="ECO:0000313" key="4">
    <source>
        <dbReference type="Proteomes" id="UP000701853"/>
    </source>
</evidence>
<protein>
    <recommendedName>
        <fullName evidence="2">Reverse transcriptase zinc-binding domain-containing protein</fullName>
    </recommendedName>
</protein>
<dbReference type="InterPro" id="IPR026960">
    <property type="entry name" value="RVT-Znf"/>
</dbReference>
<feature type="compositionally biased region" description="Basic and acidic residues" evidence="1">
    <location>
        <begin position="107"/>
        <end position="121"/>
    </location>
</feature>
<dbReference type="Pfam" id="PF13966">
    <property type="entry name" value="zf-RVT"/>
    <property type="match status" value="1"/>
</dbReference>
<comment type="caution">
    <text evidence="3">The sequence shown here is derived from an EMBL/GenBank/DDBJ whole genome shotgun (WGS) entry which is preliminary data.</text>
</comment>
<sequence>MQNGAGDLRWIENRCGIIAAKPLRVEFPRLFRLALNKSGLVKEFSSLNEFKEPRFEAHSKAMPSQPQRKRKKGPLSPFGSTSAIGEEISGDESVGRSRCQRGIKSVRRSDAHGGPAGEERRLKVGARARPKLAYYKVNWADFFSHPLLDREIIMVSRLKEAVSCMVLTHEEEDRFAFDRIWKLKMPPKAKSFLWLVSIDRIPTKKFLSRRGVKFGQSGNGFPWYERESDTSDFFSFCNNVLYPGVVKSLWLISVSAACWSVRSVYDELKVNERIWWVYPVRSWIDVKKFKSSGRFWCPPCFGWIKFNRDSFVAEVGAISFALEVFLEMGWKGCCSLIIEVGSTDVFCWVENKGSRPVEKEGNAMALVMAVAGLKRQGMFKA</sequence>